<feature type="region of interest" description="Disordered" evidence="1">
    <location>
        <begin position="114"/>
        <end position="176"/>
    </location>
</feature>
<organism evidence="2 3">
    <name type="scientific">Trichoderma harzianum</name>
    <name type="common">Hypocrea lixii</name>
    <dbReference type="NCBI Taxonomy" id="5544"/>
    <lineage>
        <taxon>Eukaryota</taxon>
        <taxon>Fungi</taxon>
        <taxon>Dikarya</taxon>
        <taxon>Ascomycota</taxon>
        <taxon>Pezizomycotina</taxon>
        <taxon>Sordariomycetes</taxon>
        <taxon>Hypocreomycetidae</taxon>
        <taxon>Hypocreales</taxon>
        <taxon>Hypocreaceae</taxon>
        <taxon>Trichoderma</taxon>
    </lineage>
</organism>
<proteinExistence type="predicted"/>
<feature type="compositionally biased region" description="Basic and acidic residues" evidence="1">
    <location>
        <begin position="1"/>
        <end position="15"/>
    </location>
</feature>
<evidence type="ECO:0000256" key="1">
    <source>
        <dbReference type="SAM" id="MobiDB-lite"/>
    </source>
</evidence>
<gene>
    <name evidence="2" type="ORF">THAR02_08034</name>
</gene>
<reference evidence="3" key="1">
    <citation type="journal article" date="2015" name="Genome Announc.">
        <title>Draft whole-genome sequence of the biocontrol agent Trichoderma harzianum T6776.</title>
        <authorList>
            <person name="Baroncelli R."/>
            <person name="Piaggeschi G."/>
            <person name="Fiorini L."/>
            <person name="Bertolini E."/>
            <person name="Zapparata A."/>
            <person name="Pe M.E."/>
            <person name="Sarrocco S."/>
            <person name="Vannacci G."/>
        </authorList>
    </citation>
    <scope>NUCLEOTIDE SEQUENCE [LARGE SCALE GENOMIC DNA]</scope>
    <source>
        <strain evidence="3">T6776</strain>
    </source>
</reference>
<dbReference type="EMBL" id="JOKZ01000293">
    <property type="protein sequence ID" value="KKO99870.1"/>
    <property type="molecule type" value="Genomic_DNA"/>
</dbReference>
<dbReference type="OrthoDB" id="5151018at2759"/>
<evidence type="ECO:0000313" key="2">
    <source>
        <dbReference type="EMBL" id="KKO99870.1"/>
    </source>
</evidence>
<feature type="compositionally biased region" description="Polar residues" evidence="1">
    <location>
        <begin position="30"/>
        <end position="44"/>
    </location>
</feature>
<protein>
    <recommendedName>
        <fullName evidence="4">Aflatoxin regulatory protein domain-containing protein</fullName>
    </recommendedName>
</protein>
<comment type="caution">
    <text evidence="2">The sequence shown here is derived from an EMBL/GenBank/DDBJ whole genome shotgun (WGS) entry which is preliminary data.</text>
</comment>
<feature type="compositionally biased region" description="Low complexity" evidence="1">
    <location>
        <begin position="140"/>
        <end position="159"/>
    </location>
</feature>
<dbReference type="Proteomes" id="UP000034112">
    <property type="component" value="Unassembled WGS sequence"/>
</dbReference>
<sequence>MSAMRPKFDAQEASRAKSAATHQQEIDMPATTTSPSPDANASLPTTLSIRAPSCTACTPVTNDATPDLSMELSGILDFEMPLFFSSQSPAVKDSQFVPDFLDILFTSNPNTDILSNGQDSDSGLGHRSRIGSYEGAANGSPSSLLQPNNSNSNSPNSPQEVHKRPKQLPHIRGEQRQTASELSNCICLKMLTGMQCSISGIERKQGNRRLDIILSMATMILDCSSRALTCDPCWLDSQVLFLIMVLLQTVFNWAIINCHNAKSRDAHKPPSINFGAWNVSEEEGNAVKLLLVNRIMAKSKYTVNIVRQRIDSISSMETESRYQPIDSQILYVALKRVADALAEVHRHGKEMGTCYDGDSTI</sequence>
<name>A0A0F9X3T0_TRIHA</name>
<accession>A0A0F9X3T0</accession>
<dbReference type="AlphaFoldDB" id="A0A0F9X3T0"/>
<evidence type="ECO:0000313" key="3">
    <source>
        <dbReference type="Proteomes" id="UP000034112"/>
    </source>
</evidence>
<feature type="region of interest" description="Disordered" evidence="1">
    <location>
        <begin position="1"/>
        <end position="44"/>
    </location>
</feature>
<evidence type="ECO:0008006" key="4">
    <source>
        <dbReference type="Google" id="ProtNLM"/>
    </source>
</evidence>